<dbReference type="GO" id="GO:0000224">
    <property type="term" value="F:peptide-N4-(N-acetyl-beta-glucosaminyl)asparagine amidase activity"/>
    <property type="evidence" value="ECO:0007669"/>
    <property type="project" value="TreeGrafter"/>
</dbReference>
<dbReference type="Pfam" id="PF17678">
    <property type="entry name" value="Glyco_hydro_92N"/>
    <property type="match status" value="1"/>
</dbReference>
<comment type="subunit">
    <text evidence="2">Monomer.</text>
</comment>
<dbReference type="GO" id="GO:0005829">
    <property type="term" value="C:cytosol"/>
    <property type="evidence" value="ECO:0007669"/>
    <property type="project" value="TreeGrafter"/>
</dbReference>
<evidence type="ECO:0000259" key="5">
    <source>
        <dbReference type="Pfam" id="PF07971"/>
    </source>
</evidence>
<dbReference type="PANTHER" id="PTHR12143">
    <property type="entry name" value="PEPTIDE N-GLYCANASE PNGASE -RELATED"/>
    <property type="match status" value="1"/>
</dbReference>
<reference evidence="7" key="1">
    <citation type="submission" date="2020-10" db="EMBL/GenBank/DDBJ databases">
        <authorList>
            <person name="Gilroy R."/>
        </authorList>
    </citation>
    <scope>NUCLEOTIDE SEQUENCE</scope>
    <source>
        <strain evidence="7">2478</strain>
    </source>
</reference>
<dbReference type="InterPro" id="IPR008928">
    <property type="entry name" value="6-hairpin_glycosidase_sf"/>
</dbReference>
<evidence type="ECO:0000256" key="1">
    <source>
        <dbReference type="ARBA" id="ARBA00001913"/>
    </source>
</evidence>
<dbReference type="InterPro" id="IPR005887">
    <property type="entry name" value="GH92_a_mannosidase_put"/>
</dbReference>
<dbReference type="Gene3D" id="1.20.1050.60">
    <property type="entry name" value="alpha-1,2-mannosidase"/>
    <property type="match status" value="1"/>
</dbReference>
<protein>
    <submittedName>
        <fullName evidence="7">GH92 family glycosyl hydrolase</fullName>
        <ecNumber evidence="7">3.2.1.-</ecNumber>
    </submittedName>
</protein>
<evidence type="ECO:0000259" key="6">
    <source>
        <dbReference type="Pfam" id="PF17678"/>
    </source>
</evidence>
<feature type="domain" description="Glycosyl hydrolase family 92" evidence="5">
    <location>
        <begin position="314"/>
        <end position="766"/>
    </location>
</feature>
<feature type="chain" id="PRO_5039283055" evidence="4">
    <location>
        <begin position="21"/>
        <end position="781"/>
    </location>
</feature>
<dbReference type="Proteomes" id="UP000823771">
    <property type="component" value="Unassembled WGS sequence"/>
</dbReference>
<sequence>MRLKKMIMPALSLVAMTACTDEVQDFSPASYVNPFIGASTSVGDAGVYHGLGKTFPGATTPYGMVQVSPNTITGGDNASGYSYEHKTIEGFAFTQMSGVGWFGDLGNFLVMPTTGPMKTIAGKEDGSISGWRSAYDKDTETAQAGYYMADLTDYGIRVESTATPHCGILRFTYPENELSRIQIDLARRVGGTSESQYIKVINDSTIAGWMKCTPETGGWGNGDGNARYTVYFYAQFSRPLMDYGFWSADIPSGWVRKKDEVVSLPYLERVSKAEIFRGIPEMEGKHVGFFTEFPTSAGEQVTLKVGISFVDMDGARKNFEHEIDGKAFDQVRQEAFSMWDRELGRIKISGGTEKDKTVFYTALYHSLIDPRIYADVDGRYVGGDYKVHNSDSTFTKRTIFSGWDTFRSLMPLQTIINPEVVSDLINSLVTMADQSGREYFERWEFLNSYSGCMIGNPALSVIADAYAKGIRTFDADKALEYAVNSSERTGNGPLGWSPTGLCISETLEYAYFDWCVSQFAQSLGKTDIADRFALQSQAYRNIFDSEKGWFRPRHADGSWEDWPEDARTTEWYGCIECNPYQQGWFVPHDIDGMVELMGGREKVIKDLDNFFANTPENMLWNQYYNHANEPVHFVPFLYNRLGEPWKTQKWTRFICSHAYGEGVNGLVGNDDAGQMSAWYVLAASGIHPVCPGETTMEITSPVFDRIEFTLDPEYADGRKFTVIAHDNSPENIYIQKAVLDGKPLVQSRVSFSDIAAGSTLELYMGSEPSSWGISALPGSGQ</sequence>
<dbReference type="EMBL" id="JADILZ010000046">
    <property type="protein sequence ID" value="MBO8478362.1"/>
    <property type="molecule type" value="Genomic_DNA"/>
</dbReference>
<proteinExistence type="predicted"/>
<name>A0A9D9ITG6_9BACT</name>
<evidence type="ECO:0000256" key="3">
    <source>
        <dbReference type="ARBA" id="ARBA00022837"/>
    </source>
</evidence>
<dbReference type="GO" id="GO:0005975">
    <property type="term" value="P:carbohydrate metabolic process"/>
    <property type="evidence" value="ECO:0007669"/>
    <property type="project" value="InterPro"/>
</dbReference>
<keyword evidence="7" id="KW-0378">Hydrolase</keyword>
<dbReference type="InterPro" id="IPR050883">
    <property type="entry name" value="PNGase"/>
</dbReference>
<dbReference type="GO" id="GO:0006516">
    <property type="term" value="P:glycoprotein catabolic process"/>
    <property type="evidence" value="ECO:0007669"/>
    <property type="project" value="TreeGrafter"/>
</dbReference>
<dbReference type="Pfam" id="PF07971">
    <property type="entry name" value="Glyco_hydro_92"/>
    <property type="match status" value="1"/>
</dbReference>
<reference evidence="7" key="2">
    <citation type="journal article" date="2021" name="PeerJ">
        <title>Extensive microbial diversity within the chicken gut microbiome revealed by metagenomics and culture.</title>
        <authorList>
            <person name="Gilroy R."/>
            <person name="Ravi A."/>
            <person name="Getino M."/>
            <person name="Pursley I."/>
            <person name="Horton D.L."/>
            <person name="Alikhan N.F."/>
            <person name="Baker D."/>
            <person name="Gharbi K."/>
            <person name="Hall N."/>
            <person name="Watson M."/>
            <person name="Adriaenssens E.M."/>
            <person name="Foster-Nyarko E."/>
            <person name="Jarju S."/>
            <person name="Secka A."/>
            <person name="Antonio M."/>
            <person name="Oren A."/>
            <person name="Chaudhuri R.R."/>
            <person name="La Ragione R."/>
            <person name="Hildebrand F."/>
            <person name="Pallen M.J."/>
        </authorList>
    </citation>
    <scope>NUCLEOTIDE SEQUENCE</scope>
    <source>
        <strain evidence="7">2478</strain>
    </source>
</reference>
<dbReference type="NCBIfam" id="TIGR01180">
    <property type="entry name" value="aman2_put"/>
    <property type="match status" value="1"/>
</dbReference>
<keyword evidence="4" id="KW-0732">Signal</keyword>
<dbReference type="InterPro" id="IPR041371">
    <property type="entry name" value="GH92_N"/>
</dbReference>
<comment type="caution">
    <text evidence="7">The sequence shown here is derived from an EMBL/GenBank/DDBJ whole genome shotgun (WGS) entry which is preliminary data.</text>
</comment>
<dbReference type="PROSITE" id="PS51257">
    <property type="entry name" value="PROKAR_LIPOPROTEIN"/>
    <property type="match status" value="1"/>
</dbReference>
<dbReference type="Gene3D" id="1.20.1610.10">
    <property type="entry name" value="alpha-1,2-mannosidases domains"/>
    <property type="match status" value="1"/>
</dbReference>
<evidence type="ECO:0000256" key="4">
    <source>
        <dbReference type="SAM" id="SignalP"/>
    </source>
</evidence>
<dbReference type="Gene3D" id="3.30.2080.10">
    <property type="entry name" value="GH92 mannosidase domain"/>
    <property type="match status" value="1"/>
</dbReference>
<dbReference type="InterPro" id="IPR012939">
    <property type="entry name" value="Glyco_hydro_92"/>
</dbReference>
<organism evidence="7 8">
    <name type="scientific">Candidatus Cryptobacteroides excrementipullorum</name>
    <dbReference type="NCBI Taxonomy" id="2840761"/>
    <lineage>
        <taxon>Bacteria</taxon>
        <taxon>Pseudomonadati</taxon>
        <taxon>Bacteroidota</taxon>
        <taxon>Bacteroidia</taxon>
        <taxon>Bacteroidales</taxon>
        <taxon>Candidatus Cryptobacteroides</taxon>
    </lineage>
</organism>
<dbReference type="InterPro" id="IPR014718">
    <property type="entry name" value="GH-type_carb-bd"/>
</dbReference>
<dbReference type="EC" id="3.2.1.-" evidence="7"/>
<keyword evidence="3" id="KW-0106">Calcium</keyword>
<feature type="domain" description="Glycosyl hydrolase family 92 N-terminal" evidence="6">
    <location>
        <begin position="31"/>
        <end position="308"/>
    </location>
</feature>
<accession>A0A9D9ITG6</accession>
<keyword evidence="7" id="KW-0326">Glycosidase</keyword>
<gene>
    <name evidence="7" type="ORF">IAB80_05710</name>
</gene>
<evidence type="ECO:0000256" key="2">
    <source>
        <dbReference type="ARBA" id="ARBA00011245"/>
    </source>
</evidence>
<dbReference type="AlphaFoldDB" id="A0A9D9ITG6"/>
<dbReference type="Gene3D" id="2.70.98.10">
    <property type="match status" value="1"/>
</dbReference>
<dbReference type="PANTHER" id="PTHR12143:SF39">
    <property type="entry name" value="SECRETED PROTEIN"/>
    <property type="match status" value="1"/>
</dbReference>
<dbReference type="GO" id="GO:0030246">
    <property type="term" value="F:carbohydrate binding"/>
    <property type="evidence" value="ECO:0007669"/>
    <property type="project" value="InterPro"/>
</dbReference>
<dbReference type="GO" id="GO:0016798">
    <property type="term" value="F:hydrolase activity, acting on glycosyl bonds"/>
    <property type="evidence" value="ECO:0007669"/>
    <property type="project" value="UniProtKB-KW"/>
</dbReference>
<dbReference type="FunFam" id="3.30.2080.10:FF:000001">
    <property type="entry name" value="Alpha-1,2-mannosidase subfamily"/>
    <property type="match status" value="1"/>
</dbReference>
<dbReference type="SUPFAM" id="SSF48208">
    <property type="entry name" value="Six-hairpin glycosidases"/>
    <property type="match status" value="1"/>
</dbReference>
<comment type="cofactor">
    <cofactor evidence="1">
        <name>Ca(2+)</name>
        <dbReference type="ChEBI" id="CHEBI:29108"/>
    </cofactor>
</comment>
<evidence type="ECO:0000313" key="8">
    <source>
        <dbReference type="Proteomes" id="UP000823771"/>
    </source>
</evidence>
<evidence type="ECO:0000313" key="7">
    <source>
        <dbReference type="EMBL" id="MBO8478362.1"/>
    </source>
</evidence>
<feature type="signal peptide" evidence="4">
    <location>
        <begin position="1"/>
        <end position="20"/>
    </location>
</feature>